<comment type="similarity">
    <text evidence="1">Belongs to the ABC transporter superfamily.</text>
</comment>
<dbReference type="InterPro" id="IPR003439">
    <property type="entry name" value="ABC_transporter-like_ATP-bd"/>
</dbReference>
<dbReference type="SMART" id="SM00382">
    <property type="entry name" value="AAA"/>
    <property type="match status" value="1"/>
</dbReference>
<keyword evidence="2" id="KW-0813">Transport</keyword>
<keyword evidence="3" id="KW-0547">Nucleotide-binding</keyword>
<dbReference type="InterPro" id="IPR003593">
    <property type="entry name" value="AAA+_ATPase"/>
</dbReference>
<dbReference type="PROSITE" id="PS50893">
    <property type="entry name" value="ABC_TRANSPORTER_2"/>
    <property type="match status" value="1"/>
</dbReference>
<keyword evidence="7" id="KW-1185">Reference proteome</keyword>
<proteinExistence type="inferred from homology"/>
<comment type="caution">
    <text evidence="6">The sequence shown here is derived from an EMBL/GenBank/DDBJ whole genome shotgun (WGS) entry which is preliminary data.</text>
</comment>
<dbReference type="Proteomes" id="UP001501295">
    <property type="component" value="Unassembled WGS sequence"/>
</dbReference>
<protein>
    <submittedName>
        <fullName evidence="6">Oligopeptide ABC transporter ATP-binding protein Opp1F</fullName>
    </submittedName>
</protein>
<keyword evidence="4 6" id="KW-0067">ATP-binding</keyword>
<dbReference type="GO" id="GO:0005524">
    <property type="term" value="F:ATP binding"/>
    <property type="evidence" value="ECO:0007669"/>
    <property type="project" value="UniProtKB-KW"/>
</dbReference>
<feature type="domain" description="ABC transporter" evidence="5">
    <location>
        <begin position="13"/>
        <end position="260"/>
    </location>
</feature>
<evidence type="ECO:0000259" key="5">
    <source>
        <dbReference type="PROSITE" id="PS50893"/>
    </source>
</evidence>
<evidence type="ECO:0000256" key="3">
    <source>
        <dbReference type="ARBA" id="ARBA00022741"/>
    </source>
</evidence>
<evidence type="ECO:0000313" key="7">
    <source>
        <dbReference type="Proteomes" id="UP001501295"/>
    </source>
</evidence>
<dbReference type="PANTHER" id="PTHR43776:SF7">
    <property type="entry name" value="D,D-DIPEPTIDE TRANSPORT ATP-BINDING PROTEIN DDPF-RELATED"/>
    <property type="match status" value="1"/>
</dbReference>
<dbReference type="InterPro" id="IPR017871">
    <property type="entry name" value="ABC_transporter-like_CS"/>
</dbReference>
<dbReference type="PROSITE" id="PS00211">
    <property type="entry name" value="ABC_TRANSPORTER_1"/>
    <property type="match status" value="1"/>
</dbReference>
<dbReference type="EMBL" id="BAABLM010000005">
    <property type="protein sequence ID" value="GAA4680426.1"/>
    <property type="molecule type" value="Genomic_DNA"/>
</dbReference>
<dbReference type="RefSeq" id="WP_345376438.1">
    <property type="nucleotide sequence ID" value="NZ_BAABLM010000005.1"/>
</dbReference>
<sequence length="276" mass="29679">MAAFDPTTPHETVRLEAVGVSKSYGARRSTRIQAVDNLSFAVDSTMSMGIVGESGSGKSTLARMLTRLETPTSGSIVFNGRVLPEHLPADELHAFRRTVQYIAQDTSSSFDPRRTLRDAVRAPARRLLGLGRKEAEERVDEVLGLLHLPVALADRKPAAVSGGQRQRFSIARALVVRPRILVCDEVVSALDVSVQGAILNELRSFCATHGTGLVFVSHGLPATAFISRDLTIMKSGHIVETGSVDDIVTDAQDPYTRALLAAHADPATSHYSEAAL</sequence>
<dbReference type="SUPFAM" id="SSF52540">
    <property type="entry name" value="P-loop containing nucleoside triphosphate hydrolases"/>
    <property type="match status" value="1"/>
</dbReference>
<evidence type="ECO:0000256" key="1">
    <source>
        <dbReference type="ARBA" id="ARBA00005417"/>
    </source>
</evidence>
<organism evidence="6 7">
    <name type="scientific">Frondihabitans cladoniiphilus</name>
    <dbReference type="NCBI Taxonomy" id="715785"/>
    <lineage>
        <taxon>Bacteria</taxon>
        <taxon>Bacillati</taxon>
        <taxon>Actinomycetota</taxon>
        <taxon>Actinomycetes</taxon>
        <taxon>Micrococcales</taxon>
        <taxon>Microbacteriaceae</taxon>
        <taxon>Frondihabitans</taxon>
    </lineage>
</organism>
<gene>
    <name evidence="6" type="primary">opp1F</name>
    <name evidence="6" type="ORF">GCM10025780_27120</name>
</gene>
<dbReference type="CDD" id="cd03257">
    <property type="entry name" value="ABC_NikE_OppD_transporters"/>
    <property type="match status" value="1"/>
</dbReference>
<dbReference type="Gene3D" id="3.40.50.300">
    <property type="entry name" value="P-loop containing nucleotide triphosphate hydrolases"/>
    <property type="match status" value="1"/>
</dbReference>
<dbReference type="Pfam" id="PF00005">
    <property type="entry name" value="ABC_tran"/>
    <property type="match status" value="1"/>
</dbReference>
<dbReference type="InterPro" id="IPR027417">
    <property type="entry name" value="P-loop_NTPase"/>
</dbReference>
<dbReference type="PANTHER" id="PTHR43776">
    <property type="entry name" value="TRANSPORT ATP-BINDING PROTEIN"/>
    <property type="match status" value="1"/>
</dbReference>
<name>A0ABP8W3K6_9MICO</name>
<dbReference type="InterPro" id="IPR050319">
    <property type="entry name" value="ABC_transp_ATP-bind"/>
</dbReference>
<evidence type="ECO:0000256" key="4">
    <source>
        <dbReference type="ARBA" id="ARBA00022840"/>
    </source>
</evidence>
<reference evidence="7" key="1">
    <citation type="journal article" date="2019" name="Int. J. Syst. Evol. Microbiol.">
        <title>The Global Catalogue of Microorganisms (GCM) 10K type strain sequencing project: providing services to taxonomists for standard genome sequencing and annotation.</title>
        <authorList>
            <consortium name="The Broad Institute Genomics Platform"/>
            <consortium name="The Broad Institute Genome Sequencing Center for Infectious Disease"/>
            <person name="Wu L."/>
            <person name="Ma J."/>
        </authorList>
    </citation>
    <scope>NUCLEOTIDE SEQUENCE [LARGE SCALE GENOMIC DNA]</scope>
    <source>
        <strain evidence="7">JCM 18956</strain>
    </source>
</reference>
<evidence type="ECO:0000313" key="6">
    <source>
        <dbReference type="EMBL" id="GAA4680426.1"/>
    </source>
</evidence>
<accession>A0ABP8W3K6</accession>
<evidence type="ECO:0000256" key="2">
    <source>
        <dbReference type="ARBA" id="ARBA00022448"/>
    </source>
</evidence>